<evidence type="ECO:0000259" key="12">
    <source>
        <dbReference type="Pfam" id="PF00852"/>
    </source>
</evidence>
<keyword evidence="5 11" id="KW-0808">Transferase</keyword>
<feature type="domain" description="Fucosyltransferase N-terminal" evidence="13">
    <location>
        <begin position="71"/>
        <end position="178"/>
    </location>
</feature>
<evidence type="ECO:0000256" key="11">
    <source>
        <dbReference type="RuleBase" id="RU003832"/>
    </source>
</evidence>
<dbReference type="PANTHER" id="PTHR11929">
    <property type="entry name" value="ALPHA- 1,3 -FUCOSYLTRANSFERASE"/>
    <property type="match status" value="1"/>
</dbReference>
<dbReference type="InterPro" id="IPR055270">
    <property type="entry name" value="Glyco_tran_10_C"/>
</dbReference>
<evidence type="ECO:0000256" key="4">
    <source>
        <dbReference type="ARBA" id="ARBA00022676"/>
    </source>
</evidence>
<keyword evidence="4 11" id="KW-0328">Glycosyltransferase</keyword>
<dbReference type="EC" id="2.4.1.-" evidence="11"/>
<feature type="domain" description="Fucosyltransferase C-terminal" evidence="12">
    <location>
        <begin position="192"/>
        <end position="365"/>
    </location>
</feature>
<dbReference type="InterPro" id="IPR038577">
    <property type="entry name" value="GT10-like_C_sf"/>
</dbReference>
<dbReference type="Pfam" id="PF17039">
    <property type="entry name" value="Glyco_tran_10_N"/>
    <property type="match status" value="1"/>
</dbReference>
<evidence type="ECO:0000256" key="7">
    <source>
        <dbReference type="ARBA" id="ARBA00022968"/>
    </source>
</evidence>
<dbReference type="GO" id="GO:0032580">
    <property type="term" value="C:Golgi cisterna membrane"/>
    <property type="evidence" value="ECO:0007669"/>
    <property type="project" value="UniProtKB-SubCell"/>
</dbReference>
<sequence>MTSKSVGQCLHMLDIWQFFVLISRCTHLSFGIFWGMKYMNSIKFSIVPHNKISHIICVLHTMFGCLSKEQEELLILVWVWPYGEHFPLDICESMYGVSGCRLTADRNLYNVADALVVHHFDIMYSQSSLPQKPRPHFQHWVWFNMEPPVIITNLHFLDNLFNLTMTFREDSDICRPYGRIEALKALQNFTIPAKSKLVSWVVSKWNAGSPRVKYYEAFKKHIQIDIYGRGNRKLSSDDFHDTISQYKFYLSFENSIYTAYITEKFWSNALSTYAVPVVLGPSRQNYERFIPGDAFIHVDDFPSPKDLAAYLHDLDKDDERYKKYFNWRSKYRVKMEDGWAPHYCITCERLRRRRDYQTIPSVAKWFLEK</sequence>
<dbReference type="OrthoDB" id="427096at2759"/>
<evidence type="ECO:0000256" key="9">
    <source>
        <dbReference type="ARBA" id="ARBA00023136"/>
    </source>
</evidence>
<dbReference type="GO" id="GO:0046920">
    <property type="term" value="F:alpha-(1-&gt;3)-fucosyltransferase activity"/>
    <property type="evidence" value="ECO:0007669"/>
    <property type="project" value="TreeGrafter"/>
</dbReference>
<keyword evidence="8 11" id="KW-1133">Transmembrane helix</keyword>
<proteinExistence type="inferred from homology"/>
<dbReference type="Pfam" id="PF00852">
    <property type="entry name" value="Glyco_transf_10"/>
    <property type="match status" value="1"/>
</dbReference>
<evidence type="ECO:0000256" key="5">
    <source>
        <dbReference type="ARBA" id="ARBA00022679"/>
    </source>
</evidence>
<dbReference type="Ensembl" id="ENSLLET00000036955.1">
    <property type="protein sequence ID" value="ENSLLEP00000035598.1"/>
    <property type="gene ID" value="ENSLLEG00000022524.1"/>
</dbReference>
<protein>
    <recommendedName>
        <fullName evidence="11">Fucosyltransferase</fullName>
        <ecNumber evidence="11">2.4.1.-</ecNumber>
    </recommendedName>
</protein>
<dbReference type="InterPro" id="IPR001503">
    <property type="entry name" value="Glyco_trans_10"/>
</dbReference>
<keyword evidence="6 11" id="KW-0812">Transmembrane</keyword>
<evidence type="ECO:0000256" key="10">
    <source>
        <dbReference type="ARBA" id="ARBA00023180"/>
    </source>
</evidence>
<evidence type="ECO:0000256" key="8">
    <source>
        <dbReference type="ARBA" id="ARBA00022989"/>
    </source>
</evidence>
<dbReference type="PANTHER" id="PTHR11929:SF242">
    <property type="entry name" value="FUCOSYLTRANSFERASE"/>
    <property type="match status" value="1"/>
</dbReference>
<keyword evidence="10" id="KW-0325">Glycoprotein</keyword>
<comment type="similarity">
    <text evidence="3 11">Belongs to the glycosyltransferase 10 family.</text>
</comment>
<organism evidence="14 15">
    <name type="scientific">Leptobrachium leishanense</name>
    <name type="common">Leishan spiny toad</name>
    <dbReference type="NCBI Taxonomy" id="445787"/>
    <lineage>
        <taxon>Eukaryota</taxon>
        <taxon>Metazoa</taxon>
        <taxon>Chordata</taxon>
        <taxon>Craniata</taxon>
        <taxon>Vertebrata</taxon>
        <taxon>Euteleostomi</taxon>
        <taxon>Amphibia</taxon>
        <taxon>Batrachia</taxon>
        <taxon>Anura</taxon>
        <taxon>Pelobatoidea</taxon>
        <taxon>Megophryidae</taxon>
        <taxon>Leptobrachium</taxon>
    </lineage>
</organism>
<comment type="pathway">
    <text evidence="2">Protein modification; protein glycosylation.</text>
</comment>
<comment type="subcellular location">
    <subcellularLocation>
        <location evidence="11">Golgi apparatus</location>
        <location evidence="11">Golgi stack membrane</location>
        <topology evidence="11">Single-pass type II membrane protein</topology>
    </subcellularLocation>
    <subcellularLocation>
        <location evidence="1">Membrane</location>
        <topology evidence="1">Single-pass membrane protein</topology>
    </subcellularLocation>
</comment>
<dbReference type="Gene3D" id="3.40.50.11660">
    <property type="entry name" value="Glycosyl transferase family 10, C-terminal domain"/>
    <property type="match status" value="1"/>
</dbReference>
<evidence type="ECO:0000313" key="15">
    <source>
        <dbReference type="Proteomes" id="UP000694569"/>
    </source>
</evidence>
<feature type="transmembrane region" description="Helical" evidence="11">
    <location>
        <begin position="15"/>
        <end position="36"/>
    </location>
</feature>
<evidence type="ECO:0000256" key="3">
    <source>
        <dbReference type="ARBA" id="ARBA00008919"/>
    </source>
</evidence>
<evidence type="ECO:0000256" key="1">
    <source>
        <dbReference type="ARBA" id="ARBA00004167"/>
    </source>
</evidence>
<dbReference type="GeneTree" id="ENSGT00940000163125"/>
<evidence type="ECO:0000259" key="13">
    <source>
        <dbReference type="Pfam" id="PF17039"/>
    </source>
</evidence>
<name>A0A8C5QC18_9ANUR</name>
<dbReference type="SUPFAM" id="SSF53756">
    <property type="entry name" value="UDP-Glycosyltransferase/glycogen phosphorylase"/>
    <property type="match status" value="1"/>
</dbReference>
<keyword evidence="7" id="KW-0735">Signal-anchor</keyword>
<evidence type="ECO:0000256" key="2">
    <source>
        <dbReference type="ARBA" id="ARBA00004922"/>
    </source>
</evidence>
<evidence type="ECO:0000256" key="6">
    <source>
        <dbReference type="ARBA" id="ARBA00022692"/>
    </source>
</evidence>
<dbReference type="Proteomes" id="UP000694569">
    <property type="component" value="Unplaced"/>
</dbReference>
<reference evidence="14" key="1">
    <citation type="submission" date="2025-08" db="UniProtKB">
        <authorList>
            <consortium name="Ensembl"/>
        </authorList>
    </citation>
    <scope>IDENTIFICATION</scope>
</reference>
<evidence type="ECO:0000313" key="14">
    <source>
        <dbReference type="Ensembl" id="ENSLLEP00000035598.1"/>
    </source>
</evidence>
<keyword evidence="9 11" id="KW-0472">Membrane</keyword>
<dbReference type="AlphaFoldDB" id="A0A8C5QC18"/>
<dbReference type="UniPathway" id="UPA00378"/>
<keyword evidence="15" id="KW-1185">Reference proteome</keyword>
<reference evidence="14" key="2">
    <citation type="submission" date="2025-09" db="UniProtKB">
        <authorList>
            <consortium name="Ensembl"/>
        </authorList>
    </citation>
    <scope>IDENTIFICATION</scope>
</reference>
<dbReference type="InterPro" id="IPR031481">
    <property type="entry name" value="Glyco_tran_10_N"/>
</dbReference>
<accession>A0A8C5QC18</accession>
<keyword evidence="11" id="KW-0333">Golgi apparatus</keyword>